<dbReference type="SMART" id="SM00267">
    <property type="entry name" value="GGDEF"/>
    <property type="match status" value="1"/>
</dbReference>
<feature type="domain" description="GGDEF" evidence="4">
    <location>
        <begin position="304"/>
        <end position="435"/>
    </location>
</feature>
<dbReference type="Pfam" id="PF13426">
    <property type="entry name" value="PAS_9"/>
    <property type="match status" value="1"/>
</dbReference>
<dbReference type="PANTHER" id="PTHR44757">
    <property type="entry name" value="DIGUANYLATE CYCLASE DGCP"/>
    <property type="match status" value="1"/>
</dbReference>
<dbReference type="GO" id="GO:0006355">
    <property type="term" value="P:regulation of DNA-templated transcription"/>
    <property type="evidence" value="ECO:0007669"/>
    <property type="project" value="InterPro"/>
</dbReference>
<dbReference type="AlphaFoldDB" id="A0A263BSG5"/>
<dbReference type="InterPro" id="IPR029787">
    <property type="entry name" value="Nucleotide_cyclase"/>
</dbReference>
<accession>A0A263BSG5</accession>
<dbReference type="PANTHER" id="PTHR44757:SF2">
    <property type="entry name" value="BIOFILM ARCHITECTURE MAINTENANCE PROTEIN MBAA"/>
    <property type="match status" value="1"/>
</dbReference>
<dbReference type="PROSITE" id="PS50113">
    <property type="entry name" value="PAC"/>
    <property type="match status" value="1"/>
</dbReference>
<gene>
    <name evidence="5" type="ORF">CIB95_10625</name>
</gene>
<dbReference type="SUPFAM" id="SSF55073">
    <property type="entry name" value="Nucleotide cyclase"/>
    <property type="match status" value="1"/>
</dbReference>
<name>A0A263BSG5_9BACI</name>
<dbReference type="CDD" id="cd01948">
    <property type="entry name" value="EAL"/>
    <property type="match status" value="1"/>
</dbReference>
<evidence type="ECO:0008006" key="7">
    <source>
        <dbReference type="Google" id="ProtNLM"/>
    </source>
</evidence>
<dbReference type="PROSITE" id="PS50112">
    <property type="entry name" value="PAS"/>
    <property type="match status" value="1"/>
</dbReference>
<keyword evidence="6" id="KW-1185">Reference proteome</keyword>
<dbReference type="SUPFAM" id="SSF55785">
    <property type="entry name" value="PYP-like sensor domain (PAS domain)"/>
    <property type="match status" value="2"/>
</dbReference>
<dbReference type="InterPro" id="IPR035965">
    <property type="entry name" value="PAS-like_dom_sf"/>
</dbReference>
<protein>
    <recommendedName>
        <fullName evidence="7">GGDEF domain-containing protein</fullName>
    </recommendedName>
</protein>
<dbReference type="NCBIfam" id="TIGR00254">
    <property type="entry name" value="GGDEF"/>
    <property type="match status" value="1"/>
</dbReference>
<dbReference type="InterPro" id="IPR000014">
    <property type="entry name" value="PAS"/>
</dbReference>
<reference evidence="6" key="1">
    <citation type="submission" date="2017-08" db="EMBL/GenBank/DDBJ databases">
        <authorList>
            <person name="Huang Z."/>
        </authorList>
    </citation>
    <scope>NUCLEOTIDE SEQUENCE [LARGE SCALE GENOMIC DNA]</scope>
    <source>
        <strain evidence="6">SA5d-4</strain>
    </source>
</reference>
<dbReference type="CDD" id="cd00130">
    <property type="entry name" value="PAS"/>
    <property type="match status" value="2"/>
</dbReference>
<evidence type="ECO:0000259" key="1">
    <source>
        <dbReference type="PROSITE" id="PS50112"/>
    </source>
</evidence>
<dbReference type="InterPro" id="IPR052155">
    <property type="entry name" value="Biofilm_reg_signaling"/>
</dbReference>
<dbReference type="InterPro" id="IPR013767">
    <property type="entry name" value="PAS_fold"/>
</dbReference>
<dbReference type="SUPFAM" id="SSF141868">
    <property type="entry name" value="EAL domain-like"/>
    <property type="match status" value="1"/>
</dbReference>
<evidence type="ECO:0000259" key="4">
    <source>
        <dbReference type="PROSITE" id="PS50887"/>
    </source>
</evidence>
<dbReference type="InterPro" id="IPR043128">
    <property type="entry name" value="Rev_trsase/Diguanyl_cyclase"/>
</dbReference>
<dbReference type="Proteomes" id="UP000217083">
    <property type="component" value="Unassembled WGS sequence"/>
</dbReference>
<dbReference type="SMART" id="SM00091">
    <property type="entry name" value="PAS"/>
    <property type="match status" value="2"/>
</dbReference>
<dbReference type="CDD" id="cd01949">
    <property type="entry name" value="GGDEF"/>
    <property type="match status" value="1"/>
</dbReference>
<evidence type="ECO:0000259" key="3">
    <source>
        <dbReference type="PROSITE" id="PS50883"/>
    </source>
</evidence>
<feature type="domain" description="PAS" evidence="1">
    <location>
        <begin position="150"/>
        <end position="220"/>
    </location>
</feature>
<dbReference type="InterPro" id="IPR035919">
    <property type="entry name" value="EAL_sf"/>
</dbReference>
<proteinExistence type="predicted"/>
<feature type="domain" description="EAL" evidence="3">
    <location>
        <begin position="444"/>
        <end position="698"/>
    </location>
</feature>
<dbReference type="SMART" id="SM00052">
    <property type="entry name" value="EAL"/>
    <property type="match status" value="1"/>
</dbReference>
<sequence length="701" mass="80030">MLKLLLNSSSQEGDSILYGKELKNHLKQQLGSFFDVFHNYPDYIFVIDALGDIIDINKLFPGFEKEEIIGQSFFQFIGKDNQHFGKVKFQQVLLGQTKELGIHIPFPSGEIKYLHVTAVPLLIDGSISGIYGIAKDMTIEMNLKKELDYQKEEYKSFFEYHPDAIYKIDLNGNFMSANPASAKLTGYSTEELIGKPFRPLIYQEDLTKTEDNFIKAINGIPQNYTVHIIHKSGELLKVNITNIPMLVEGKINGVYGIAKDITENEALEIKTRHMAFHDFLTNLPNRWHLETFFTNLVSNSSQDELFALLFIDVDRFKDINDTFGHHAGDELIIKVANSLTKLFPKQFIARIGGDEFIIIFENTTKRAVENEAARIINNRSNEFEIEEQKINITYSVGIHLFTHLQGNLNDAIKKASAAMNYSKRLGKNRFHFYSEELNELINNKFLLEMKLREAIRKQKFMIYYQPKVDLHSNEIIGAEALLRWWDDEYGFIPPSEFIPIAEEVNLMDDIGKFVLESSCQQLSKWLNLGLKPIIMCVNLSPCQFLQEDLIEEVQQTLKSTNIPNHLLSLEITEGIAIKFLSQTIEKLTLLKQLGVKIALDDFGTGYSSLNYLKQLPLSILKIDRSFILDIETNIQDQAITRAIITIARSLGLTVVAEGVETEGQSLFLKEEGCNEAQGFYYSKPIPADEMEKLLREGLKES</sequence>
<dbReference type="Gene3D" id="3.30.70.270">
    <property type="match status" value="1"/>
</dbReference>
<dbReference type="InterPro" id="IPR000160">
    <property type="entry name" value="GGDEF_dom"/>
</dbReference>
<dbReference type="Pfam" id="PF00989">
    <property type="entry name" value="PAS"/>
    <property type="match status" value="1"/>
</dbReference>
<dbReference type="PROSITE" id="PS50887">
    <property type="entry name" value="GGDEF"/>
    <property type="match status" value="1"/>
</dbReference>
<dbReference type="NCBIfam" id="TIGR00229">
    <property type="entry name" value="sensory_box"/>
    <property type="match status" value="2"/>
</dbReference>
<evidence type="ECO:0000259" key="2">
    <source>
        <dbReference type="PROSITE" id="PS50113"/>
    </source>
</evidence>
<dbReference type="Pfam" id="PF00990">
    <property type="entry name" value="GGDEF"/>
    <property type="match status" value="1"/>
</dbReference>
<dbReference type="Gene3D" id="3.20.20.450">
    <property type="entry name" value="EAL domain"/>
    <property type="match status" value="1"/>
</dbReference>
<dbReference type="PROSITE" id="PS50883">
    <property type="entry name" value="EAL"/>
    <property type="match status" value="1"/>
</dbReference>
<feature type="domain" description="PAC" evidence="2">
    <location>
        <begin position="222"/>
        <end position="273"/>
    </location>
</feature>
<dbReference type="Gene3D" id="3.30.450.20">
    <property type="entry name" value="PAS domain"/>
    <property type="match status" value="2"/>
</dbReference>
<evidence type="ECO:0000313" key="6">
    <source>
        <dbReference type="Proteomes" id="UP000217083"/>
    </source>
</evidence>
<dbReference type="InterPro" id="IPR000700">
    <property type="entry name" value="PAS-assoc_C"/>
</dbReference>
<comment type="caution">
    <text evidence="5">The sequence shown here is derived from an EMBL/GenBank/DDBJ whole genome shotgun (WGS) entry which is preliminary data.</text>
</comment>
<evidence type="ECO:0000313" key="5">
    <source>
        <dbReference type="EMBL" id="OZM56671.1"/>
    </source>
</evidence>
<dbReference type="EMBL" id="NPIA01000005">
    <property type="protein sequence ID" value="OZM56671.1"/>
    <property type="molecule type" value="Genomic_DNA"/>
</dbReference>
<reference evidence="5 6" key="2">
    <citation type="submission" date="2017-09" db="EMBL/GenBank/DDBJ databases">
        <title>Bacillus patelloidae sp. nov., isolated from the intestinal tract of a marine limpet.</title>
        <authorList>
            <person name="Liu R."/>
            <person name="Dong C."/>
            <person name="Shao Z."/>
        </authorList>
    </citation>
    <scope>NUCLEOTIDE SEQUENCE [LARGE SCALE GENOMIC DNA]</scope>
    <source>
        <strain evidence="5 6">SA5d-4</strain>
    </source>
</reference>
<dbReference type="Pfam" id="PF00563">
    <property type="entry name" value="EAL"/>
    <property type="match status" value="1"/>
</dbReference>
<dbReference type="InterPro" id="IPR001633">
    <property type="entry name" value="EAL_dom"/>
</dbReference>
<dbReference type="RefSeq" id="WP_094924980.1">
    <property type="nucleotide sequence ID" value="NZ_NPIA01000005.1"/>
</dbReference>
<organism evidence="5 6">
    <name type="scientific">Lottiidibacillus patelloidae</name>
    <dbReference type="NCBI Taxonomy" id="2670334"/>
    <lineage>
        <taxon>Bacteria</taxon>
        <taxon>Bacillati</taxon>
        <taxon>Bacillota</taxon>
        <taxon>Bacilli</taxon>
        <taxon>Bacillales</taxon>
        <taxon>Bacillaceae</taxon>
        <taxon>Lottiidibacillus</taxon>
    </lineage>
</organism>